<dbReference type="InterPro" id="IPR051086">
    <property type="entry name" value="RNase_D-like"/>
</dbReference>
<dbReference type="EMBL" id="JBHRSL010000028">
    <property type="protein sequence ID" value="MFC3053752.1"/>
    <property type="molecule type" value="Genomic_DNA"/>
</dbReference>
<dbReference type="EC" id="3.1.-.-" evidence="2"/>
<dbReference type="Proteomes" id="UP001595444">
    <property type="component" value="Unassembled WGS sequence"/>
</dbReference>
<accession>A0ABV7D9N9</accession>
<proteinExistence type="predicted"/>
<dbReference type="CDD" id="cd06142">
    <property type="entry name" value="RNaseD_exo"/>
    <property type="match status" value="1"/>
</dbReference>
<dbReference type="EC" id="3.1.13.5" evidence="2"/>
<evidence type="ECO:0000313" key="2">
    <source>
        <dbReference type="EMBL" id="MFC3053752.1"/>
    </source>
</evidence>
<dbReference type="SMART" id="SM00474">
    <property type="entry name" value="35EXOc"/>
    <property type="match status" value="1"/>
</dbReference>
<dbReference type="InterPro" id="IPR012337">
    <property type="entry name" value="RNaseH-like_sf"/>
</dbReference>
<gene>
    <name evidence="2" type="ORF">ACFOKA_17770</name>
</gene>
<dbReference type="RefSeq" id="WP_194214429.1">
    <property type="nucleotide sequence ID" value="NZ_CP061205.1"/>
</dbReference>
<dbReference type="GO" id="GO:0033890">
    <property type="term" value="F:ribonuclease D activity"/>
    <property type="evidence" value="ECO:0007669"/>
    <property type="project" value="UniProtKB-EC"/>
</dbReference>
<dbReference type="PANTHER" id="PTHR47649">
    <property type="entry name" value="RIBONUCLEASE D"/>
    <property type="match status" value="1"/>
</dbReference>
<dbReference type="Gene3D" id="3.30.420.10">
    <property type="entry name" value="Ribonuclease H-like superfamily/Ribonuclease H"/>
    <property type="match status" value="1"/>
</dbReference>
<name>A0ABV7D9N9_9PROT</name>
<protein>
    <submittedName>
        <fullName evidence="2">Ribonuclease D</fullName>
        <ecNumber evidence="2">3.1.-.-</ecNumber>
        <ecNumber evidence="2">3.1.13.5</ecNumber>
    </submittedName>
</protein>
<reference evidence="3" key="1">
    <citation type="journal article" date="2019" name="Int. J. Syst. Evol. Microbiol.">
        <title>The Global Catalogue of Microorganisms (GCM) 10K type strain sequencing project: providing services to taxonomists for standard genome sequencing and annotation.</title>
        <authorList>
            <consortium name="The Broad Institute Genomics Platform"/>
            <consortium name="The Broad Institute Genome Sequencing Center for Infectious Disease"/>
            <person name="Wu L."/>
            <person name="Ma J."/>
        </authorList>
    </citation>
    <scope>NUCLEOTIDE SEQUENCE [LARGE SCALE GENOMIC DNA]</scope>
    <source>
        <strain evidence="3">KCTC 62164</strain>
    </source>
</reference>
<dbReference type="Pfam" id="PF01612">
    <property type="entry name" value="DNA_pol_A_exo1"/>
    <property type="match status" value="1"/>
</dbReference>
<dbReference type="SUPFAM" id="SSF53098">
    <property type="entry name" value="Ribonuclease H-like"/>
    <property type="match status" value="1"/>
</dbReference>
<dbReference type="InterPro" id="IPR002562">
    <property type="entry name" value="3'-5'_exonuclease_dom"/>
</dbReference>
<organism evidence="2 3">
    <name type="scientific">Kordiimonas pumila</name>
    <dbReference type="NCBI Taxonomy" id="2161677"/>
    <lineage>
        <taxon>Bacteria</taxon>
        <taxon>Pseudomonadati</taxon>
        <taxon>Pseudomonadota</taxon>
        <taxon>Alphaproteobacteria</taxon>
        <taxon>Kordiimonadales</taxon>
        <taxon>Kordiimonadaceae</taxon>
        <taxon>Kordiimonas</taxon>
    </lineage>
</organism>
<keyword evidence="3" id="KW-1185">Reference proteome</keyword>
<evidence type="ECO:0000313" key="3">
    <source>
        <dbReference type="Proteomes" id="UP001595444"/>
    </source>
</evidence>
<evidence type="ECO:0000259" key="1">
    <source>
        <dbReference type="SMART" id="SM00474"/>
    </source>
</evidence>
<sequence length="203" mass="22735">MAIYLHTDDLPAGLSFGSSVAVDSETMGLNPHRDRLCVVQLSDGNGDAHLVQFKSGTYDAPNLKALMANSDVLKIFHFARFDVAVIKQYLKVDTSPLYCTKIASKLIRTYTDRHGLKDLCRELTGVDLNKQQQSSDWGADIITPEQQEYAASDVLYLHKMKEKLDMMLEREGRMHIANAAFAFLPTQAEMDLVGYGDMDLFSH</sequence>
<feature type="domain" description="3'-5' exonuclease" evidence="1">
    <location>
        <begin position="1"/>
        <end position="169"/>
    </location>
</feature>
<comment type="caution">
    <text evidence="2">The sequence shown here is derived from an EMBL/GenBank/DDBJ whole genome shotgun (WGS) entry which is preliminary data.</text>
</comment>
<keyword evidence="2" id="KW-0378">Hydrolase</keyword>
<dbReference type="PANTHER" id="PTHR47649:SF1">
    <property type="entry name" value="RIBONUCLEASE D"/>
    <property type="match status" value="1"/>
</dbReference>
<dbReference type="InterPro" id="IPR036397">
    <property type="entry name" value="RNaseH_sf"/>
</dbReference>